<comment type="function">
    <text evidence="6">Part of a membrane-bound complex that couples electron transfer with translocation of ions across the membrane.</text>
</comment>
<comment type="subunit">
    <text evidence="6">The complex is composed of six subunits: RnfA, RnfB, RnfC, RnfD, RnfE and RnfG.</text>
</comment>
<keyword evidence="2 6" id="KW-0597">Phosphoprotein</keyword>
<keyword evidence="6" id="KW-0997">Cell inner membrane</keyword>
<evidence type="ECO:0000259" key="8">
    <source>
        <dbReference type="SMART" id="SM00900"/>
    </source>
</evidence>
<accession>A0AAJ6N7Z7</accession>
<dbReference type="InterPro" id="IPR007329">
    <property type="entry name" value="FMN-bd"/>
</dbReference>
<keyword evidence="6 7" id="KW-0472">Membrane</keyword>
<sequence>MKPFNISIRYAFILATVALVCTSFSVGIYWLTKDKIDNVIAQQQRKFLNEVIPHKIMDNDILATCKKIQLADYPFLNKIYFAKKRNKVTAYAIQSTAPNGYAGDIVLLEGFQLDRLEKSVKVLGVRVLTHNETPGLGDKIDIRVSDWIRSFNGKKLGLNEIMENKYGGRHDQLTGATLTAYRLENNEKQWFVKKDGGTFDQFTGATVTPRAVVNNVRESAKWFITTLMSQPKLVKTFPDCNEEQ</sequence>
<dbReference type="HAMAP" id="MF_00479">
    <property type="entry name" value="RsxG_RnfG"/>
    <property type="match status" value="1"/>
</dbReference>
<dbReference type="EC" id="7.-.-.-" evidence="6"/>
<keyword evidence="4 6" id="KW-0288">FMN</keyword>
<feature type="transmembrane region" description="Helical" evidence="7">
    <location>
        <begin position="12"/>
        <end position="31"/>
    </location>
</feature>
<evidence type="ECO:0000256" key="4">
    <source>
        <dbReference type="ARBA" id="ARBA00022643"/>
    </source>
</evidence>
<dbReference type="SMART" id="SM00900">
    <property type="entry name" value="FMN_bind"/>
    <property type="match status" value="1"/>
</dbReference>
<keyword evidence="3 6" id="KW-0285">Flavoprotein</keyword>
<name>A0AAJ6N7Z7_9PAST</name>
<dbReference type="Proteomes" id="UP001236239">
    <property type="component" value="Unassembled WGS sequence"/>
</dbReference>
<dbReference type="InterPro" id="IPR010209">
    <property type="entry name" value="Ion_transpt_RnfG/RsxG"/>
</dbReference>
<protein>
    <recommendedName>
        <fullName evidence="6">Ion-translocating oxidoreductase complex subunit G</fullName>
        <ecNumber evidence="6">7.-.-.-</ecNumber>
    </recommendedName>
    <alternativeName>
        <fullName evidence="6">Rnf electron transport complex subunit G</fullName>
    </alternativeName>
</protein>
<feature type="domain" description="FMN-binding" evidence="8">
    <location>
        <begin position="100"/>
        <end position="223"/>
    </location>
</feature>
<dbReference type="NCBIfam" id="TIGR01947">
    <property type="entry name" value="rnfG"/>
    <property type="match status" value="1"/>
</dbReference>
<evidence type="ECO:0000256" key="6">
    <source>
        <dbReference type="HAMAP-Rule" id="MF_00479"/>
    </source>
</evidence>
<dbReference type="PANTHER" id="PTHR36118:SF1">
    <property type="entry name" value="ION-TRANSLOCATING OXIDOREDUCTASE COMPLEX SUBUNIT G"/>
    <property type="match status" value="1"/>
</dbReference>
<dbReference type="EMBL" id="JASAYQ010000001">
    <property type="protein sequence ID" value="MDP8171882.1"/>
    <property type="molecule type" value="Genomic_DNA"/>
</dbReference>
<comment type="similarity">
    <text evidence="6">Belongs to the RnfG family.</text>
</comment>
<dbReference type="Pfam" id="PF04205">
    <property type="entry name" value="FMN_bind"/>
    <property type="match status" value="2"/>
</dbReference>
<dbReference type="NCBIfam" id="NF002519">
    <property type="entry name" value="PRK01908.1"/>
    <property type="match status" value="1"/>
</dbReference>
<dbReference type="PANTHER" id="PTHR36118">
    <property type="entry name" value="ION-TRANSLOCATING OXIDOREDUCTASE COMPLEX SUBUNIT G"/>
    <property type="match status" value="1"/>
</dbReference>
<evidence type="ECO:0000313" key="10">
    <source>
        <dbReference type="Proteomes" id="UP001236239"/>
    </source>
</evidence>
<keyword evidence="1 6" id="KW-0813">Transport</keyword>
<dbReference type="GO" id="GO:0022900">
    <property type="term" value="P:electron transport chain"/>
    <property type="evidence" value="ECO:0007669"/>
    <property type="project" value="UniProtKB-UniRule"/>
</dbReference>
<feature type="modified residue" description="FMN phosphoryl threonine" evidence="6">
    <location>
        <position position="206"/>
    </location>
</feature>
<keyword evidence="6" id="KW-1003">Cell membrane</keyword>
<dbReference type="PIRSF" id="PIRSF006091">
    <property type="entry name" value="E_trnsport_RnfG"/>
    <property type="match status" value="1"/>
</dbReference>
<dbReference type="GO" id="GO:0010181">
    <property type="term" value="F:FMN binding"/>
    <property type="evidence" value="ECO:0007669"/>
    <property type="project" value="InterPro"/>
</dbReference>
<keyword evidence="6" id="KW-1278">Translocase</keyword>
<dbReference type="AlphaFoldDB" id="A0AAJ6N7Z7"/>
<proteinExistence type="inferred from homology"/>
<reference evidence="9" key="1">
    <citation type="journal article" date="2023" name="Front. Microbiol.">
        <title>Phylogeography and host specificity of Pasteurellaceae pathogenic to sea-farmed fish in the north-east Atlantic.</title>
        <authorList>
            <person name="Gulla S."/>
            <person name="Colquhoun D.J."/>
            <person name="Olsen A.B."/>
            <person name="Spilsberg B."/>
            <person name="Lagesen K."/>
            <person name="Aakesson C.P."/>
            <person name="Strom S."/>
            <person name="Manji F."/>
            <person name="Birkbeck T.H."/>
            <person name="Nilsen H.K."/>
        </authorList>
    </citation>
    <scope>NUCLEOTIDE SEQUENCE</scope>
    <source>
        <strain evidence="9">TW16_20</strain>
    </source>
</reference>
<keyword evidence="5 6" id="KW-0249">Electron transport</keyword>
<dbReference type="GO" id="GO:0005886">
    <property type="term" value="C:plasma membrane"/>
    <property type="evidence" value="ECO:0007669"/>
    <property type="project" value="UniProtKB-SubCell"/>
</dbReference>
<dbReference type="RefSeq" id="WP_306373543.1">
    <property type="nucleotide sequence ID" value="NZ_JASAYK010000001.1"/>
</dbReference>
<dbReference type="GO" id="GO:0009055">
    <property type="term" value="F:electron transfer activity"/>
    <property type="evidence" value="ECO:0007669"/>
    <property type="project" value="InterPro"/>
</dbReference>
<evidence type="ECO:0000256" key="2">
    <source>
        <dbReference type="ARBA" id="ARBA00022553"/>
    </source>
</evidence>
<evidence type="ECO:0000256" key="1">
    <source>
        <dbReference type="ARBA" id="ARBA00022448"/>
    </source>
</evidence>
<evidence type="ECO:0000313" key="9">
    <source>
        <dbReference type="EMBL" id="MDP8171882.1"/>
    </source>
</evidence>
<comment type="subcellular location">
    <subcellularLocation>
        <location evidence="6">Cell inner membrane</location>
        <topology evidence="6">Single-pass membrane protein</topology>
    </subcellularLocation>
</comment>
<keyword evidence="6 7" id="KW-1133">Transmembrane helix</keyword>
<organism evidence="9 10">
    <name type="scientific">Phocoenobacter skyensis</name>
    <dbReference type="NCBI Taxonomy" id="97481"/>
    <lineage>
        <taxon>Bacteria</taxon>
        <taxon>Pseudomonadati</taxon>
        <taxon>Pseudomonadota</taxon>
        <taxon>Gammaproteobacteria</taxon>
        <taxon>Pasteurellales</taxon>
        <taxon>Pasteurellaceae</taxon>
        <taxon>Phocoenobacter</taxon>
    </lineage>
</organism>
<comment type="caution">
    <text evidence="9">The sequence shown here is derived from an EMBL/GenBank/DDBJ whole genome shotgun (WGS) entry which is preliminary data.</text>
</comment>
<evidence type="ECO:0000256" key="7">
    <source>
        <dbReference type="SAM" id="Phobius"/>
    </source>
</evidence>
<comment type="cofactor">
    <cofactor evidence="6">
        <name>FMN</name>
        <dbReference type="ChEBI" id="CHEBI:58210"/>
    </cofactor>
</comment>
<evidence type="ECO:0000256" key="3">
    <source>
        <dbReference type="ARBA" id="ARBA00022630"/>
    </source>
</evidence>
<keyword evidence="6 7" id="KW-0812">Transmembrane</keyword>
<evidence type="ECO:0000256" key="5">
    <source>
        <dbReference type="ARBA" id="ARBA00022982"/>
    </source>
</evidence>
<gene>
    <name evidence="9" type="primary">rsxG</name>
    <name evidence="6" type="synonym">rnfG</name>
    <name evidence="9" type="ORF">QJU93_00705</name>
</gene>